<keyword evidence="1" id="KW-0175">Coiled coil</keyword>
<evidence type="ECO:0000313" key="2">
    <source>
        <dbReference type="EMBL" id="KYQ93947.1"/>
    </source>
</evidence>
<dbReference type="AlphaFoldDB" id="A0A151ZJ56"/>
<feature type="coiled-coil region" evidence="1">
    <location>
        <begin position="342"/>
        <end position="369"/>
    </location>
</feature>
<dbReference type="Proteomes" id="UP000076078">
    <property type="component" value="Unassembled WGS sequence"/>
</dbReference>
<proteinExistence type="predicted"/>
<evidence type="ECO:0000256" key="1">
    <source>
        <dbReference type="SAM" id="Coils"/>
    </source>
</evidence>
<keyword evidence="3" id="KW-1185">Reference proteome</keyword>
<dbReference type="InParanoid" id="A0A151ZJ56"/>
<comment type="caution">
    <text evidence="2">The sequence shown here is derived from an EMBL/GenBank/DDBJ whole genome shotgun (WGS) entry which is preliminary data.</text>
</comment>
<evidence type="ECO:0000313" key="3">
    <source>
        <dbReference type="Proteomes" id="UP000076078"/>
    </source>
</evidence>
<accession>A0A151ZJ56</accession>
<organism evidence="2 3">
    <name type="scientific">Tieghemostelium lacteum</name>
    <name type="common">Slime mold</name>
    <name type="synonym">Dictyostelium lacteum</name>
    <dbReference type="NCBI Taxonomy" id="361077"/>
    <lineage>
        <taxon>Eukaryota</taxon>
        <taxon>Amoebozoa</taxon>
        <taxon>Evosea</taxon>
        <taxon>Eumycetozoa</taxon>
        <taxon>Dictyostelia</taxon>
        <taxon>Dictyosteliales</taxon>
        <taxon>Raperosteliaceae</taxon>
        <taxon>Tieghemostelium</taxon>
    </lineage>
</organism>
<gene>
    <name evidence="2" type="ORF">DLAC_04835</name>
</gene>
<reference evidence="2 3" key="1">
    <citation type="submission" date="2015-12" db="EMBL/GenBank/DDBJ databases">
        <title>Dictyostelia acquired genes for synthesis and detection of signals that induce cell-type specialization by lateral gene transfer from prokaryotes.</title>
        <authorList>
            <person name="Gloeckner G."/>
            <person name="Schaap P."/>
        </authorList>
    </citation>
    <scope>NUCLEOTIDE SEQUENCE [LARGE SCALE GENOMIC DNA]</scope>
    <source>
        <strain evidence="2 3">TK</strain>
    </source>
</reference>
<dbReference type="EMBL" id="LODT01000023">
    <property type="protein sequence ID" value="KYQ93947.1"/>
    <property type="molecule type" value="Genomic_DNA"/>
</dbReference>
<sequence>MSVALRTFEKYKCIDIDSSFQCYKPEYADMLEPNIQFIVDIIEYQQMYNCNIFPKILDFMGKKKTKNLVSKLIEQINSRTTKLEIEMLSLIKVLLNIVRYDSSLFSSNDRISNLYSLCKILKYLPKDQVKRILKMHIVVGASIERERTPVDFIIDLLQCTEQKIHVNEYTKVLNKIYARSVNFSQDLLHPILDEMSKFIDFCVDNGQTPEMRVIYYVIERNDSKCISKLFQNYESTQNQFRFDFPNYILKSIIRMILEDRLYSIKNKISLATVSKLIQSLIPSSKKFCLFQAIPPHIITNKIEYFSFKDVDNLKDITSLTYNSNIGLCFDGWLRKLNRLLQLEVDIMKLNQLEETIKSLLENNVSTLHKLQIILRECIDSGITKIQQFLKDNLKDHHNLRDLTITIAISPYTHINRNLPESLDLSPLYSITSTTTIIYRTTNYKRQ</sequence>
<protein>
    <submittedName>
        <fullName evidence="2">Uncharacterized protein</fullName>
    </submittedName>
</protein>
<name>A0A151ZJ56_TIELA</name>